<dbReference type="InterPro" id="IPR025857">
    <property type="entry name" value="MacB_PCD"/>
</dbReference>
<evidence type="ECO:0000313" key="11">
    <source>
        <dbReference type="Proteomes" id="UP000319449"/>
    </source>
</evidence>
<keyword evidence="11" id="KW-1185">Reference proteome</keyword>
<evidence type="ECO:0000259" key="8">
    <source>
        <dbReference type="Pfam" id="PF02687"/>
    </source>
</evidence>
<dbReference type="Proteomes" id="UP000319449">
    <property type="component" value="Unassembled WGS sequence"/>
</dbReference>
<organism evidence="10 11">
    <name type="scientific">Geobacter argillaceus</name>
    <dbReference type="NCBI Taxonomy" id="345631"/>
    <lineage>
        <taxon>Bacteria</taxon>
        <taxon>Pseudomonadati</taxon>
        <taxon>Thermodesulfobacteriota</taxon>
        <taxon>Desulfuromonadia</taxon>
        <taxon>Geobacterales</taxon>
        <taxon>Geobacteraceae</taxon>
        <taxon>Geobacter</taxon>
    </lineage>
</organism>
<keyword evidence="3 7" id="KW-0812">Transmembrane</keyword>
<comment type="caution">
    <text evidence="10">The sequence shown here is derived from an EMBL/GenBank/DDBJ whole genome shotgun (WGS) entry which is preliminary data.</text>
</comment>
<evidence type="ECO:0000313" key="10">
    <source>
        <dbReference type="EMBL" id="TWJ14054.1"/>
    </source>
</evidence>
<sequence>MITPFQIAYKNLLRKKIRTLLTLVGIMLSSWVLVSLFGFNRGYEQALNRDIENMGYQLMVMAKGCPYEAATMMLQGGKGLRYMDQSMVDEITKESAVDKITPILMQAFFDPNKGESGGIAGYFGVDPDSYPAMKPFFRFRQGGWFRDNAAPEVVMGYEAAELEQREVGDMTLVPEKNVQLKVVGILERTGTQDDGTIFVPLKTLQRISETNKITTIGIKIKKDADMSKLENRLYQLKDVQVVSFSQVKQTIMKLISTARVMVLSIAVIAILIAMVGVVNSILMSVLERMQEIGIMKTMGAMPWDIFRLVWTETLILCSCGAVAGIGLALMFARVTDLLARKILPYAPNGGLVAIDGRLALLTLAVIVATGLLSGLYPAWKAGRVRPLESIRREG</sequence>
<comment type="subcellular location">
    <subcellularLocation>
        <location evidence="1">Cell membrane</location>
        <topology evidence="1">Multi-pass membrane protein</topology>
    </subcellularLocation>
</comment>
<feature type="domain" description="MacB-like periplasmic core" evidence="9">
    <location>
        <begin position="19"/>
        <end position="233"/>
    </location>
</feature>
<dbReference type="OrthoDB" id="239678at2"/>
<dbReference type="InterPro" id="IPR003838">
    <property type="entry name" value="ABC3_permease_C"/>
</dbReference>
<evidence type="ECO:0000259" key="9">
    <source>
        <dbReference type="Pfam" id="PF12704"/>
    </source>
</evidence>
<dbReference type="GO" id="GO:0005886">
    <property type="term" value="C:plasma membrane"/>
    <property type="evidence" value="ECO:0007669"/>
    <property type="project" value="UniProtKB-SubCell"/>
</dbReference>
<feature type="domain" description="ABC3 transporter permease C-terminal" evidence="8">
    <location>
        <begin position="264"/>
        <end position="383"/>
    </location>
</feature>
<feature type="transmembrane region" description="Helical" evidence="7">
    <location>
        <begin position="260"/>
        <end position="286"/>
    </location>
</feature>
<reference evidence="10 11" key="1">
    <citation type="submission" date="2019-07" db="EMBL/GenBank/DDBJ databases">
        <title>Genomic Encyclopedia of Archaeal and Bacterial Type Strains, Phase II (KMG-II): from individual species to whole genera.</title>
        <authorList>
            <person name="Goeker M."/>
        </authorList>
    </citation>
    <scope>NUCLEOTIDE SEQUENCE [LARGE SCALE GENOMIC DNA]</scope>
    <source>
        <strain evidence="10 11">ATCC BAA-1139</strain>
    </source>
</reference>
<dbReference type="RefSeq" id="WP_145025254.1">
    <property type="nucleotide sequence ID" value="NZ_VLLN01000031.1"/>
</dbReference>
<evidence type="ECO:0000256" key="1">
    <source>
        <dbReference type="ARBA" id="ARBA00004651"/>
    </source>
</evidence>
<accession>A0A562V817</accession>
<evidence type="ECO:0000256" key="7">
    <source>
        <dbReference type="SAM" id="Phobius"/>
    </source>
</evidence>
<protein>
    <submittedName>
        <fullName evidence="10">Putative ABC transport system permease protein</fullName>
    </submittedName>
</protein>
<feature type="transmembrane region" description="Helical" evidence="7">
    <location>
        <begin position="307"/>
        <end position="331"/>
    </location>
</feature>
<feature type="transmembrane region" description="Helical" evidence="7">
    <location>
        <begin position="358"/>
        <end position="379"/>
    </location>
</feature>
<evidence type="ECO:0000256" key="6">
    <source>
        <dbReference type="ARBA" id="ARBA00038076"/>
    </source>
</evidence>
<name>A0A562V817_9BACT</name>
<feature type="transmembrane region" description="Helical" evidence="7">
    <location>
        <begin position="20"/>
        <end position="39"/>
    </location>
</feature>
<evidence type="ECO:0000256" key="5">
    <source>
        <dbReference type="ARBA" id="ARBA00023136"/>
    </source>
</evidence>
<dbReference type="EMBL" id="VLLN01000031">
    <property type="protein sequence ID" value="TWJ14054.1"/>
    <property type="molecule type" value="Genomic_DNA"/>
</dbReference>
<dbReference type="Pfam" id="PF12704">
    <property type="entry name" value="MacB_PCD"/>
    <property type="match status" value="1"/>
</dbReference>
<evidence type="ECO:0000256" key="2">
    <source>
        <dbReference type="ARBA" id="ARBA00022475"/>
    </source>
</evidence>
<dbReference type="AlphaFoldDB" id="A0A562V817"/>
<dbReference type="PANTHER" id="PTHR30572">
    <property type="entry name" value="MEMBRANE COMPONENT OF TRANSPORTER-RELATED"/>
    <property type="match status" value="1"/>
</dbReference>
<dbReference type="Pfam" id="PF02687">
    <property type="entry name" value="FtsX"/>
    <property type="match status" value="1"/>
</dbReference>
<proteinExistence type="inferred from homology"/>
<gene>
    <name evidence="10" type="ORF">JN12_03553</name>
</gene>
<dbReference type="PANTHER" id="PTHR30572:SF4">
    <property type="entry name" value="ABC TRANSPORTER PERMEASE YTRF"/>
    <property type="match status" value="1"/>
</dbReference>
<keyword evidence="5 7" id="KW-0472">Membrane</keyword>
<keyword evidence="2" id="KW-1003">Cell membrane</keyword>
<keyword evidence="4 7" id="KW-1133">Transmembrane helix</keyword>
<evidence type="ECO:0000256" key="4">
    <source>
        <dbReference type="ARBA" id="ARBA00022989"/>
    </source>
</evidence>
<comment type="similarity">
    <text evidence="6">Belongs to the ABC-4 integral membrane protein family.</text>
</comment>
<dbReference type="GO" id="GO:0022857">
    <property type="term" value="F:transmembrane transporter activity"/>
    <property type="evidence" value="ECO:0007669"/>
    <property type="project" value="TreeGrafter"/>
</dbReference>
<evidence type="ECO:0000256" key="3">
    <source>
        <dbReference type="ARBA" id="ARBA00022692"/>
    </source>
</evidence>
<dbReference type="InterPro" id="IPR050250">
    <property type="entry name" value="Macrolide_Exporter_MacB"/>
</dbReference>